<evidence type="ECO:0000256" key="1">
    <source>
        <dbReference type="SAM" id="MobiDB-lite"/>
    </source>
</evidence>
<gene>
    <name evidence="2" type="ORF">SAMN02983003_1341</name>
</gene>
<proteinExistence type="predicted"/>
<accession>A0A1K2HVQ5</accession>
<dbReference type="Proteomes" id="UP000183447">
    <property type="component" value="Unassembled WGS sequence"/>
</dbReference>
<sequence>MSADDKKNDPALGGIERGVMKTDSQPKPSKPDETTGQDGGQYARRSSPRDLSRVTVIDLESTVAKLYGGRETLAPGILQRSETVIAKLFDTTPVIIGLADGIFIDRVDPLVATLCLGDLFLDGDGAPLMHAICFPSGALEVAIENANWTALGSNVDVSFDLGHIAASRNAPAQEKRGAVGITVTLPSRMRVHVKLQAARPKFRGYDVSSDIPEEYWDTRSVCIKLSLQGPANG</sequence>
<feature type="region of interest" description="Disordered" evidence="1">
    <location>
        <begin position="1"/>
        <end position="49"/>
    </location>
</feature>
<dbReference type="EMBL" id="FPKU01000001">
    <property type="protein sequence ID" value="SFZ82904.1"/>
    <property type="molecule type" value="Genomic_DNA"/>
</dbReference>
<dbReference type="AlphaFoldDB" id="A0A1K2HVQ5"/>
<keyword evidence="3" id="KW-1185">Reference proteome</keyword>
<organism evidence="2 3">
    <name type="scientific">Devosia enhydra</name>
    <dbReference type="NCBI Taxonomy" id="665118"/>
    <lineage>
        <taxon>Bacteria</taxon>
        <taxon>Pseudomonadati</taxon>
        <taxon>Pseudomonadota</taxon>
        <taxon>Alphaproteobacteria</taxon>
        <taxon>Hyphomicrobiales</taxon>
        <taxon>Devosiaceae</taxon>
        <taxon>Devosia</taxon>
    </lineage>
</organism>
<protein>
    <submittedName>
        <fullName evidence="2">Uncharacterized protein</fullName>
    </submittedName>
</protein>
<evidence type="ECO:0000313" key="2">
    <source>
        <dbReference type="EMBL" id="SFZ82904.1"/>
    </source>
</evidence>
<reference evidence="2 3" key="1">
    <citation type="submission" date="2016-11" db="EMBL/GenBank/DDBJ databases">
        <authorList>
            <person name="Jaros S."/>
            <person name="Januszkiewicz K."/>
            <person name="Wedrychowicz H."/>
        </authorList>
    </citation>
    <scope>NUCLEOTIDE SEQUENCE [LARGE SCALE GENOMIC DNA]</scope>
    <source>
        <strain evidence="2 3">ATCC 23634</strain>
    </source>
</reference>
<evidence type="ECO:0000313" key="3">
    <source>
        <dbReference type="Proteomes" id="UP000183447"/>
    </source>
</evidence>
<name>A0A1K2HVQ5_9HYPH</name>
<dbReference type="STRING" id="665118.SAMN02983003_1341"/>
<dbReference type="RefSeq" id="WP_072340084.1">
    <property type="nucleotide sequence ID" value="NZ_FPKU01000001.1"/>
</dbReference>